<proteinExistence type="predicted"/>
<evidence type="ECO:0000313" key="2">
    <source>
        <dbReference type="Proteomes" id="UP000299102"/>
    </source>
</evidence>
<sequence length="89" mass="9642">MTDALTSKVHAPAARAVRRSQLAITRNETSVIPMKHNSVTTVKFENGFAASRYNFSCDRRATCARPKGGPDAVCARNVSRLRNAPLAAL</sequence>
<dbReference type="AlphaFoldDB" id="A0A4C1VWU6"/>
<accession>A0A4C1VWU6</accession>
<gene>
    <name evidence="1" type="ORF">EVAR_39321_1</name>
</gene>
<reference evidence="1 2" key="1">
    <citation type="journal article" date="2019" name="Commun. Biol.">
        <title>The bagworm genome reveals a unique fibroin gene that provides high tensile strength.</title>
        <authorList>
            <person name="Kono N."/>
            <person name="Nakamura H."/>
            <person name="Ohtoshi R."/>
            <person name="Tomita M."/>
            <person name="Numata K."/>
            <person name="Arakawa K."/>
        </authorList>
    </citation>
    <scope>NUCLEOTIDE SEQUENCE [LARGE SCALE GENOMIC DNA]</scope>
</reference>
<keyword evidence="2" id="KW-1185">Reference proteome</keyword>
<protein>
    <submittedName>
        <fullName evidence="1">Uncharacterized protein</fullName>
    </submittedName>
</protein>
<name>A0A4C1VWU6_EUMVA</name>
<evidence type="ECO:0000313" key="1">
    <source>
        <dbReference type="EMBL" id="GBP43263.1"/>
    </source>
</evidence>
<dbReference type="EMBL" id="BGZK01000432">
    <property type="protein sequence ID" value="GBP43263.1"/>
    <property type="molecule type" value="Genomic_DNA"/>
</dbReference>
<dbReference type="Proteomes" id="UP000299102">
    <property type="component" value="Unassembled WGS sequence"/>
</dbReference>
<comment type="caution">
    <text evidence="1">The sequence shown here is derived from an EMBL/GenBank/DDBJ whole genome shotgun (WGS) entry which is preliminary data.</text>
</comment>
<organism evidence="1 2">
    <name type="scientific">Eumeta variegata</name>
    <name type="common">Bagworm moth</name>
    <name type="synonym">Eumeta japonica</name>
    <dbReference type="NCBI Taxonomy" id="151549"/>
    <lineage>
        <taxon>Eukaryota</taxon>
        <taxon>Metazoa</taxon>
        <taxon>Ecdysozoa</taxon>
        <taxon>Arthropoda</taxon>
        <taxon>Hexapoda</taxon>
        <taxon>Insecta</taxon>
        <taxon>Pterygota</taxon>
        <taxon>Neoptera</taxon>
        <taxon>Endopterygota</taxon>
        <taxon>Lepidoptera</taxon>
        <taxon>Glossata</taxon>
        <taxon>Ditrysia</taxon>
        <taxon>Tineoidea</taxon>
        <taxon>Psychidae</taxon>
        <taxon>Oiketicinae</taxon>
        <taxon>Eumeta</taxon>
    </lineage>
</organism>